<keyword evidence="4 7" id="KW-0812">Transmembrane</keyword>
<dbReference type="PANTHER" id="PTHR23517">
    <property type="entry name" value="RESISTANCE PROTEIN MDTM, PUTATIVE-RELATED-RELATED"/>
    <property type="match status" value="1"/>
</dbReference>
<evidence type="ECO:0000259" key="8">
    <source>
        <dbReference type="PROSITE" id="PS50850"/>
    </source>
</evidence>
<comment type="caution">
    <text evidence="9">The sequence shown here is derived from an EMBL/GenBank/DDBJ whole genome shotgun (WGS) entry which is preliminary data.</text>
</comment>
<dbReference type="InterPro" id="IPR020846">
    <property type="entry name" value="MFS_dom"/>
</dbReference>
<feature type="domain" description="Major facilitator superfamily (MFS) profile" evidence="8">
    <location>
        <begin position="11"/>
        <end position="393"/>
    </location>
</feature>
<evidence type="ECO:0000313" key="10">
    <source>
        <dbReference type="Proteomes" id="UP000253759"/>
    </source>
</evidence>
<feature type="transmembrane region" description="Helical" evidence="7">
    <location>
        <begin position="284"/>
        <end position="303"/>
    </location>
</feature>
<feature type="transmembrane region" description="Helical" evidence="7">
    <location>
        <begin position="216"/>
        <end position="233"/>
    </location>
</feature>
<feature type="transmembrane region" description="Helical" evidence="7">
    <location>
        <begin position="78"/>
        <end position="103"/>
    </location>
</feature>
<evidence type="ECO:0000256" key="3">
    <source>
        <dbReference type="ARBA" id="ARBA00022475"/>
    </source>
</evidence>
<evidence type="ECO:0000256" key="7">
    <source>
        <dbReference type="SAM" id="Phobius"/>
    </source>
</evidence>
<dbReference type="InterPro" id="IPR050171">
    <property type="entry name" value="MFS_Transporters"/>
</dbReference>
<dbReference type="SUPFAM" id="SSF103473">
    <property type="entry name" value="MFS general substrate transporter"/>
    <property type="match status" value="1"/>
</dbReference>
<dbReference type="PROSITE" id="PS00216">
    <property type="entry name" value="SUGAR_TRANSPORT_1"/>
    <property type="match status" value="1"/>
</dbReference>
<dbReference type="InterPro" id="IPR036259">
    <property type="entry name" value="MFS_trans_sf"/>
</dbReference>
<feature type="transmembrane region" description="Helical" evidence="7">
    <location>
        <begin position="12"/>
        <end position="36"/>
    </location>
</feature>
<evidence type="ECO:0000256" key="2">
    <source>
        <dbReference type="ARBA" id="ARBA00022448"/>
    </source>
</evidence>
<evidence type="ECO:0000256" key="4">
    <source>
        <dbReference type="ARBA" id="ARBA00022692"/>
    </source>
</evidence>
<dbReference type="GO" id="GO:0005886">
    <property type="term" value="C:plasma membrane"/>
    <property type="evidence" value="ECO:0007669"/>
    <property type="project" value="UniProtKB-SubCell"/>
</dbReference>
<dbReference type="PROSITE" id="PS50850">
    <property type="entry name" value="MFS"/>
    <property type="match status" value="1"/>
</dbReference>
<keyword evidence="2" id="KW-0813">Transport</keyword>
<dbReference type="AlphaFoldDB" id="A0A369VZ60"/>
<evidence type="ECO:0000256" key="5">
    <source>
        <dbReference type="ARBA" id="ARBA00022989"/>
    </source>
</evidence>
<dbReference type="OrthoDB" id="3237211at2"/>
<dbReference type="Proteomes" id="UP000253759">
    <property type="component" value="Unassembled WGS sequence"/>
</dbReference>
<dbReference type="EMBL" id="QQNH01000041">
    <property type="protein sequence ID" value="RDE07686.1"/>
    <property type="molecule type" value="Genomic_DNA"/>
</dbReference>
<feature type="transmembrane region" description="Helical" evidence="7">
    <location>
        <begin position="253"/>
        <end position="272"/>
    </location>
</feature>
<proteinExistence type="predicted"/>
<reference evidence="10" key="1">
    <citation type="submission" date="2018-07" db="EMBL/GenBank/DDBJ databases">
        <authorList>
            <person name="Liu B.-T."/>
            <person name="Du Z."/>
        </authorList>
    </citation>
    <scope>NUCLEOTIDE SEQUENCE [LARGE SCALE GENOMIC DNA]</scope>
    <source>
        <strain evidence="10">XYN52</strain>
    </source>
</reference>
<keyword evidence="10" id="KW-1185">Reference proteome</keyword>
<comment type="subcellular location">
    <subcellularLocation>
        <location evidence="1">Cell membrane</location>
        <topology evidence="1">Multi-pass membrane protein</topology>
    </subcellularLocation>
</comment>
<feature type="transmembrane region" description="Helical" evidence="7">
    <location>
        <begin position="309"/>
        <end position="331"/>
    </location>
</feature>
<dbReference type="InterPro" id="IPR011701">
    <property type="entry name" value="MFS"/>
</dbReference>
<feature type="transmembrane region" description="Helical" evidence="7">
    <location>
        <begin position="48"/>
        <end position="66"/>
    </location>
</feature>
<keyword evidence="5 7" id="KW-1133">Transmembrane helix</keyword>
<accession>A0A369VZ60</accession>
<dbReference type="Gene3D" id="1.20.1250.20">
    <property type="entry name" value="MFS general substrate transporter like domains"/>
    <property type="match status" value="1"/>
</dbReference>
<evidence type="ECO:0000256" key="6">
    <source>
        <dbReference type="ARBA" id="ARBA00023136"/>
    </source>
</evidence>
<dbReference type="RefSeq" id="WP_114647066.1">
    <property type="nucleotide sequence ID" value="NZ_QQNH01000041.1"/>
</dbReference>
<dbReference type="CDD" id="cd17329">
    <property type="entry name" value="MFS_MdtH_MDR_like"/>
    <property type="match status" value="1"/>
</dbReference>
<organism evidence="9 10">
    <name type="scientific">Pelagibacterium lacus</name>
    <dbReference type="NCBI Taxonomy" id="2282655"/>
    <lineage>
        <taxon>Bacteria</taxon>
        <taxon>Pseudomonadati</taxon>
        <taxon>Pseudomonadota</taxon>
        <taxon>Alphaproteobacteria</taxon>
        <taxon>Hyphomicrobiales</taxon>
        <taxon>Devosiaceae</taxon>
        <taxon>Pelagibacterium</taxon>
    </lineage>
</organism>
<feature type="transmembrane region" description="Helical" evidence="7">
    <location>
        <begin position="343"/>
        <end position="365"/>
    </location>
</feature>
<protein>
    <submittedName>
        <fullName evidence="9">MFS transporter</fullName>
    </submittedName>
</protein>
<evidence type="ECO:0000256" key="1">
    <source>
        <dbReference type="ARBA" id="ARBA00004651"/>
    </source>
</evidence>
<name>A0A369VZ60_9HYPH</name>
<keyword evidence="3" id="KW-1003">Cell membrane</keyword>
<keyword evidence="6 7" id="KW-0472">Membrane</keyword>
<sequence>MFAALRHFNLTIWLIIVATFASRFVQFMIWPFLAILLYQKFGLNEFEVGLFLASATIIGIVFGFYVGYLSDIVGRRKIILAGLALSVAAMIVLGLGDSLWMLFAGTLVQSLARPMVEDPGRALMTDMVEDREVKDMALHMRYFGLNVGAALGPILGATMGLTGQQHTFLLLAGIQLLYLAGAAIVFNIERPVKHSAMAASFTLRDVLGILVRDRPFLLFVLASLLSSIGYGQIESGLVQYLQQQSVADIATLYAVLIGINAATIVVFQFPLLKLTARISPFLRAMIGVALFALGFLGFGFAPVDPPHALALAMFVFSIGEAILFPTMNIIIDRMAPPAMKGSYFGAFSLGVIGFALAPLVGGSLLYWAGGFALWMAMTGLALAVAILYLRNRPI</sequence>
<feature type="transmembrane region" description="Helical" evidence="7">
    <location>
        <begin position="168"/>
        <end position="188"/>
    </location>
</feature>
<evidence type="ECO:0000313" key="9">
    <source>
        <dbReference type="EMBL" id="RDE07686.1"/>
    </source>
</evidence>
<dbReference type="GO" id="GO:0022857">
    <property type="term" value="F:transmembrane transporter activity"/>
    <property type="evidence" value="ECO:0007669"/>
    <property type="project" value="InterPro"/>
</dbReference>
<dbReference type="PANTHER" id="PTHR23517:SF2">
    <property type="entry name" value="MULTIDRUG RESISTANCE PROTEIN MDTH"/>
    <property type="match status" value="1"/>
</dbReference>
<feature type="transmembrane region" description="Helical" evidence="7">
    <location>
        <begin position="371"/>
        <end position="389"/>
    </location>
</feature>
<gene>
    <name evidence="9" type="ORF">DVH29_15360</name>
</gene>
<dbReference type="Pfam" id="PF07690">
    <property type="entry name" value="MFS_1"/>
    <property type="match status" value="1"/>
</dbReference>
<dbReference type="InterPro" id="IPR005829">
    <property type="entry name" value="Sugar_transporter_CS"/>
</dbReference>